<evidence type="ECO:0000256" key="1">
    <source>
        <dbReference type="ARBA" id="ARBA00022603"/>
    </source>
</evidence>
<reference evidence="3" key="1">
    <citation type="submission" date="2019-08" db="EMBL/GenBank/DDBJ databases">
        <authorList>
            <person name="Kucharzyk K."/>
            <person name="Murdoch R.W."/>
            <person name="Higgins S."/>
            <person name="Loffler F."/>
        </authorList>
    </citation>
    <scope>NUCLEOTIDE SEQUENCE</scope>
</reference>
<evidence type="ECO:0000313" key="3">
    <source>
        <dbReference type="EMBL" id="MPN26249.1"/>
    </source>
</evidence>
<keyword evidence="1" id="KW-0489">Methyltransferase</keyword>
<dbReference type="InterPro" id="IPR023467">
    <property type="entry name" value="MeTrfase_MtrH/MtxH"/>
</dbReference>
<name>A0A645GK74_9ZZZZ</name>
<accession>A0A645GK74</accession>
<protein>
    <submittedName>
        <fullName evidence="3">Uncharacterized protein</fullName>
    </submittedName>
</protein>
<dbReference type="GO" id="GO:0008168">
    <property type="term" value="F:methyltransferase activity"/>
    <property type="evidence" value="ECO:0007669"/>
    <property type="project" value="UniProtKB-KW"/>
</dbReference>
<proteinExistence type="predicted"/>
<organism evidence="3">
    <name type="scientific">bioreactor metagenome</name>
    <dbReference type="NCBI Taxonomy" id="1076179"/>
    <lineage>
        <taxon>unclassified sequences</taxon>
        <taxon>metagenomes</taxon>
        <taxon>ecological metagenomes</taxon>
    </lineage>
</organism>
<dbReference type="Pfam" id="PF02007">
    <property type="entry name" value="MtrH"/>
    <property type="match status" value="1"/>
</dbReference>
<dbReference type="GO" id="GO:0006730">
    <property type="term" value="P:one-carbon metabolic process"/>
    <property type="evidence" value="ECO:0007669"/>
    <property type="project" value="InterPro"/>
</dbReference>
<dbReference type="AlphaFoldDB" id="A0A645GK74"/>
<dbReference type="GO" id="GO:0032259">
    <property type="term" value="P:methylation"/>
    <property type="evidence" value="ECO:0007669"/>
    <property type="project" value="UniProtKB-KW"/>
</dbReference>
<dbReference type="EMBL" id="VSSQ01075710">
    <property type="protein sequence ID" value="MPN26249.1"/>
    <property type="molecule type" value="Genomic_DNA"/>
</dbReference>
<evidence type="ECO:0000256" key="2">
    <source>
        <dbReference type="ARBA" id="ARBA00022679"/>
    </source>
</evidence>
<sequence>MPTDIGTNLVAQIAGSDYLLYGPIENVNQIFPAVAMVDIMLGETAKELGVEIADLANHPVTKLT</sequence>
<gene>
    <name evidence="3" type="ORF">SDC9_173673</name>
</gene>
<comment type="caution">
    <text evidence="3">The sequence shown here is derived from an EMBL/GenBank/DDBJ whole genome shotgun (WGS) entry which is preliminary data.</text>
</comment>
<keyword evidence="2" id="KW-0808">Transferase</keyword>